<keyword evidence="2" id="KW-1185">Reference proteome</keyword>
<name>A0A401YEN8_9ACTN</name>
<dbReference type="Proteomes" id="UP000286931">
    <property type="component" value="Unassembled WGS sequence"/>
</dbReference>
<proteinExistence type="predicted"/>
<reference evidence="1 2" key="1">
    <citation type="submission" date="2018-12" db="EMBL/GenBank/DDBJ databases">
        <title>Draft genome sequence of Embleya hyalina NBRC 13850T.</title>
        <authorList>
            <person name="Komaki H."/>
            <person name="Hosoyama A."/>
            <person name="Kimura A."/>
            <person name="Ichikawa N."/>
            <person name="Tamura T."/>
        </authorList>
    </citation>
    <scope>NUCLEOTIDE SEQUENCE [LARGE SCALE GENOMIC DNA]</scope>
    <source>
        <strain evidence="1 2">NBRC 13850</strain>
    </source>
</reference>
<gene>
    <name evidence="1" type="ORF">EHYA_00692</name>
</gene>
<evidence type="ECO:0000313" key="2">
    <source>
        <dbReference type="Proteomes" id="UP000286931"/>
    </source>
</evidence>
<dbReference type="AlphaFoldDB" id="A0A401YEN8"/>
<accession>A0A401YEN8</accession>
<protein>
    <submittedName>
        <fullName evidence="1">Uncharacterized protein</fullName>
    </submittedName>
</protein>
<comment type="caution">
    <text evidence="1">The sequence shown here is derived from an EMBL/GenBank/DDBJ whole genome shotgun (WGS) entry which is preliminary data.</text>
</comment>
<sequence>MRIEPPEIGAFVGRTMFNRNFRTMNHRDRAVDRRSGREWDGARVWASGFDGLRDWLVRRDCRSGVEPLRCRFPAAPRAGPVDQ</sequence>
<evidence type="ECO:0000313" key="1">
    <source>
        <dbReference type="EMBL" id="GCD93049.1"/>
    </source>
</evidence>
<dbReference type="EMBL" id="BIFH01000013">
    <property type="protein sequence ID" value="GCD93049.1"/>
    <property type="molecule type" value="Genomic_DNA"/>
</dbReference>
<organism evidence="1 2">
    <name type="scientific">Embleya hyalina</name>
    <dbReference type="NCBI Taxonomy" id="516124"/>
    <lineage>
        <taxon>Bacteria</taxon>
        <taxon>Bacillati</taxon>
        <taxon>Actinomycetota</taxon>
        <taxon>Actinomycetes</taxon>
        <taxon>Kitasatosporales</taxon>
        <taxon>Streptomycetaceae</taxon>
        <taxon>Embleya</taxon>
    </lineage>
</organism>